<feature type="domain" description="Integrase catalytic" evidence="5">
    <location>
        <begin position="453"/>
        <end position="630"/>
    </location>
</feature>
<name>A5CAZ2_VITVI</name>
<dbReference type="Pfam" id="PF22936">
    <property type="entry name" value="Pol_BBD"/>
    <property type="match status" value="1"/>
</dbReference>
<dbReference type="InterPro" id="IPR025724">
    <property type="entry name" value="GAG-pre-integrase_dom"/>
</dbReference>
<reference evidence="6" key="1">
    <citation type="journal article" date="2007" name="PLoS ONE">
        <title>The first genome sequence of an elite grapevine cultivar (Pinot noir Vitis vinifera L.): coping with a highly heterozygous genome.</title>
        <authorList>
            <person name="Velasco R."/>
            <person name="Zharkikh A."/>
            <person name="Troggio M."/>
            <person name="Cartwright D.A."/>
            <person name="Cestaro A."/>
            <person name="Pruss D."/>
            <person name="Pindo M."/>
            <person name="FitzGerald L.M."/>
            <person name="Vezzulli S."/>
            <person name="Reid J."/>
            <person name="Malacarne G."/>
            <person name="Iliev D."/>
            <person name="Coppola G."/>
            <person name="Wardell B."/>
            <person name="Micheletti D."/>
            <person name="Macalma T."/>
            <person name="Facci M."/>
            <person name="Mitchell J.T."/>
            <person name="Perazzolli M."/>
            <person name="Eldredge G."/>
            <person name="Gatto P."/>
            <person name="Oyzerski R."/>
            <person name="Moretto M."/>
            <person name="Gutin N."/>
            <person name="Stefanini M."/>
            <person name="Chen Y."/>
            <person name="Segala C."/>
            <person name="Davenport C."/>
            <person name="Dematte L."/>
            <person name="Mraz A."/>
            <person name="Battilana J."/>
            <person name="Stormo K."/>
            <person name="Costa F."/>
            <person name="Tao Q."/>
            <person name="Si-Ammour A."/>
            <person name="Harkins T."/>
            <person name="Lackey A."/>
            <person name="Perbost C."/>
            <person name="Taillon B."/>
            <person name="Stella A."/>
            <person name="Solovyev V."/>
            <person name="Fawcett J.A."/>
            <person name="Sterck L."/>
            <person name="Vandepoele K."/>
            <person name="Grando S.M."/>
            <person name="Toppo S."/>
            <person name="Moser C."/>
            <person name="Lanchbury J."/>
            <person name="Bogden R."/>
            <person name="Skolnick M."/>
            <person name="Sgaramella V."/>
            <person name="Bhatnagar S.K."/>
            <person name="Fontana P."/>
            <person name="Gutin A."/>
            <person name="Van de Peer Y."/>
            <person name="Salamini F."/>
            <person name="Viola R."/>
        </authorList>
    </citation>
    <scope>NUCLEOTIDE SEQUENCE</scope>
</reference>
<dbReference type="ExpressionAtlas" id="A5CAZ2">
    <property type="expression patterns" value="baseline and differential"/>
</dbReference>
<dbReference type="CDD" id="cd09272">
    <property type="entry name" value="RNase_HI_RT_Ty1"/>
    <property type="match status" value="1"/>
</dbReference>
<evidence type="ECO:0000256" key="2">
    <source>
        <dbReference type="ARBA" id="ARBA00022723"/>
    </source>
</evidence>
<evidence type="ECO:0000256" key="1">
    <source>
        <dbReference type="ARBA" id="ARBA00022670"/>
    </source>
</evidence>
<dbReference type="GO" id="GO:0015074">
    <property type="term" value="P:DNA integration"/>
    <property type="evidence" value="ECO:0007669"/>
    <property type="project" value="InterPro"/>
</dbReference>
<dbReference type="GO" id="GO:0006508">
    <property type="term" value="P:proteolysis"/>
    <property type="evidence" value="ECO:0007669"/>
    <property type="project" value="UniProtKB-KW"/>
</dbReference>
<dbReference type="Gene3D" id="3.30.420.10">
    <property type="entry name" value="Ribonuclease H-like superfamily/Ribonuclease H"/>
    <property type="match status" value="1"/>
</dbReference>
<dbReference type="GO" id="GO:0046872">
    <property type="term" value="F:metal ion binding"/>
    <property type="evidence" value="ECO:0007669"/>
    <property type="project" value="UniProtKB-KW"/>
</dbReference>
<organism evidence="6">
    <name type="scientific">Vitis vinifera</name>
    <name type="common">Grape</name>
    <dbReference type="NCBI Taxonomy" id="29760"/>
    <lineage>
        <taxon>Eukaryota</taxon>
        <taxon>Viridiplantae</taxon>
        <taxon>Streptophyta</taxon>
        <taxon>Embryophyta</taxon>
        <taxon>Tracheophyta</taxon>
        <taxon>Spermatophyta</taxon>
        <taxon>Magnoliopsida</taxon>
        <taxon>eudicotyledons</taxon>
        <taxon>Gunneridae</taxon>
        <taxon>Pentapetalae</taxon>
        <taxon>rosids</taxon>
        <taxon>Vitales</taxon>
        <taxon>Vitaceae</taxon>
        <taxon>Viteae</taxon>
        <taxon>Vitis</taxon>
    </lineage>
</organism>
<dbReference type="PROSITE" id="PS50994">
    <property type="entry name" value="INTEGRASE"/>
    <property type="match status" value="1"/>
</dbReference>
<keyword evidence="2" id="KW-0479">Metal-binding</keyword>
<evidence type="ECO:0000313" key="6">
    <source>
        <dbReference type="EMBL" id="CAN79884.1"/>
    </source>
</evidence>
<dbReference type="InterPro" id="IPR012337">
    <property type="entry name" value="RNaseH-like_sf"/>
</dbReference>
<dbReference type="InterPro" id="IPR054722">
    <property type="entry name" value="PolX-like_BBD"/>
</dbReference>
<dbReference type="InterPro" id="IPR013103">
    <property type="entry name" value="RVT_2"/>
</dbReference>
<evidence type="ECO:0000256" key="3">
    <source>
        <dbReference type="ARBA" id="ARBA00022750"/>
    </source>
</evidence>
<keyword evidence="3" id="KW-0064">Aspartyl protease</keyword>
<keyword evidence="1" id="KW-0645">Protease</keyword>
<dbReference type="GO" id="GO:0004190">
    <property type="term" value="F:aspartic-type endopeptidase activity"/>
    <property type="evidence" value="ECO:0007669"/>
    <property type="project" value="UniProtKB-KW"/>
</dbReference>
<dbReference type="Pfam" id="PF14223">
    <property type="entry name" value="Retrotran_gag_2"/>
    <property type="match status" value="1"/>
</dbReference>
<sequence>MADSSFSFNTMIHMITIKLSSTNYLLWRNQLLPLLQCQNLLSHVDGSVAPPPITIAVDSSSSQPNPQYVAWQLQDQRLLSLLFSSLTEEAMTEVLGLTTARDVWLALENSFSHISKTCELRIKDDLQLIKRGTRSVTEYSRSFKALCDQLTAMGRSVDDTDKVHWYLRGLGADFANFSTAQMSLTPLPVFKDLVPKAESFEIFQKSLGSSFPFLQVPSFSRWLPWRPWTWTFPRCQICKTEGHTADRCRSRYDRAEPTAQLAEAFTTTCSLSNGSESDWFTDTGASAHMTPDPSQLDKVEPYHGKDCVIVGNGASLPITHTGTLSSSSNLQLLDVLVVPRLTKNLLSISKLTSDFPLSVTFSHDNFVVQNRITGMAVAKGKRAGGLYVLERGHSAFASVLRNKNLHASFELWHARLGHVNHSILSLLNKKGQLFLTSLLPTPSLCSTCQLAKSHRLPFSSNTTRSNVVLGLVHCDIWGLAPVKSNLGFNYYVLFIDDYSRFTWLYPLKLKSDFFDIFLQFQKLVENQYSTKIKIFQSDGGAEFTSNRFQSHLQQFGIHHQMSCPYTPSQNGRAERKHRHVTETGLALLFHSHVPPRYWVDAFSTATYIINRLPLPVLGGLSPFEVLFGKSPNYENFHPFGCRVYPCLRDYAPHKFSPRSLPCIFLGYSSSHKGFRCFDTTTSRTYITRHARFDEHFFPFSNTSSATSIADIGLSNFFEPCALEPSPSTSSPTTTRVPPSPSCHFCADDFAVEPLQVSSSAPESTSSSAAVSPVPASMTTLVPFAAPMDPIHTTTSATPASHPMITRAKSGIFKPRHPSHLSFVQSSPLIHALLATSEPKGFKSAAKNPAWLAAMDDEIKVLQTNHTWDLVPRPSNTNIVGSKWVFRTKFLSDGSIERFKARLVAKGYTQLPASTVRVVLSLVVSHKWPLCQLDVKNAFLNGILHETVYMEQPPGYVDPRHPLHVCKLKKALYDLKQAPRAWFQRFSSFLLKLGFFCSRAYTSLFVFTMKDDLIYLLLYVDDIILTGNNPTLINRFISQLHSEFAVKDLGPLSYFLGLEVSYIPDGFFLSQVKYATDILARAQLLDSKPVPTPMIVSQRLSSEGTPFADPTLYRSLVGALQYLTITCPDLAHSVNSVSQFLHAPTEVHFQAVKRILRYVQGTLHFGLKFTSCSSMGLVAYSDEDWAGCPDTRRSTSGYAKKQPTVSRSSCESEYRALALTAAEVLWLTHLLRDLRVTLTHRPLLLCDNKSAIFLSSNPVSHKRAKHVDLDYHFLRELIVAGTLRIQHIPSHLQLADVFTKSVSRDLYVFFRSKLRVCVNPTLSLRGAVEDSRTYRTLGILLVATLRYLLKNGKLTALPIGILNGVLLVTLWHPVRNNPHKIKLQQWNPVAAKSIPARHVTAYAGNVTTSGMSLHKTKNCPDLYPMATHGIDSGKNHIVLLPVTTQIPGDPKFDP</sequence>
<dbReference type="InterPro" id="IPR057670">
    <property type="entry name" value="SH3_retrovirus"/>
</dbReference>
<evidence type="ECO:0000256" key="4">
    <source>
        <dbReference type="ARBA" id="ARBA00022801"/>
    </source>
</evidence>
<dbReference type="SUPFAM" id="SSF56672">
    <property type="entry name" value="DNA/RNA polymerases"/>
    <property type="match status" value="1"/>
</dbReference>
<dbReference type="Pfam" id="PF13976">
    <property type="entry name" value="gag_pre-integrs"/>
    <property type="match status" value="1"/>
</dbReference>
<dbReference type="SUPFAM" id="SSF53098">
    <property type="entry name" value="Ribonuclease H-like"/>
    <property type="match status" value="1"/>
</dbReference>
<protein>
    <recommendedName>
        <fullName evidence="5">Integrase catalytic domain-containing protein</fullName>
    </recommendedName>
</protein>
<dbReference type="GO" id="GO:0003676">
    <property type="term" value="F:nucleic acid binding"/>
    <property type="evidence" value="ECO:0007669"/>
    <property type="project" value="InterPro"/>
</dbReference>
<dbReference type="Pfam" id="PF00665">
    <property type="entry name" value="rve"/>
    <property type="match status" value="1"/>
</dbReference>
<keyword evidence="4" id="KW-0378">Hydrolase</keyword>
<accession>A5CAZ2</accession>
<dbReference type="InterPro" id="IPR001584">
    <property type="entry name" value="Integrase_cat-core"/>
</dbReference>
<dbReference type="InterPro" id="IPR039537">
    <property type="entry name" value="Retrotran_Ty1/copia-like"/>
</dbReference>
<dbReference type="EMBL" id="AM488625">
    <property type="protein sequence ID" value="CAN79884.1"/>
    <property type="molecule type" value="Genomic_DNA"/>
</dbReference>
<dbReference type="InterPro" id="IPR036397">
    <property type="entry name" value="RNaseH_sf"/>
</dbReference>
<dbReference type="InterPro" id="IPR043502">
    <property type="entry name" value="DNA/RNA_pol_sf"/>
</dbReference>
<dbReference type="Pfam" id="PF25597">
    <property type="entry name" value="SH3_retrovirus"/>
    <property type="match status" value="1"/>
</dbReference>
<proteinExistence type="predicted"/>
<dbReference type="PANTHER" id="PTHR42648">
    <property type="entry name" value="TRANSPOSASE, PUTATIVE-RELATED"/>
    <property type="match status" value="1"/>
</dbReference>
<evidence type="ECO:0000259" key="5">
    <source>
        <dbReference type="PROSITE" id="PS50994"/>
    </source>
</evidence>
<dbReference type="PANTHER" id="PTHR42648:SF26">
    <property type="entry name" value="INTEGRASE CATALYTIC DOMAIN-CONTAINING PROTEIN"/>
    <property type="match status" value="1"/>
</dbReference>
<gene>
    <name evidence="6" type="ORF">VITISV_002539</name>
</gene>
<dbReference type="Pfam" id="PF07727">
    <property type="entry name" value="RVT_2"/>
    <property type="match status" value="1"/>
</dbReference>